<dbReference type="GO" id="GO:0008270">
    <property type="term" value="F:zinc ion binding"/>
    <property type="evidence" value="ECO:0007669"/>
    <property type="project" value="UniProtKB-KW"/>
</dbReference>
<reference evidence="6 7" key="1">
    <citation type="submission" date="2020-07" db="EMBL/GenBank/DDBJ databases">
        <title>Thermogemmata thermophila gen. nov., sp. nov., a novel moderate thermophilic planctomycete from a Kamchatka hot spring.</title>
        <authorList>
            <person name="Elcheninov A.G."/>
            <person name="Podosokorskaya O.A."/>
            <person name="Kovaleva O.L."/>
            <person name="Novikov A."/>
            <person name="Bonch-Osmolovskaya E.A."/>
            <person name="Toshchakov S.V."/>
            <person name="Kublanov I.V."/>
        </authorList>
    </citation>
    <scope>NUCLEOTIDE SEQUENCE [LARGE SCALE GENOMIC DNA]</scope>
    <source>
        <strain evidence="6 7">2918</strain>
    </source>
</reference>
<dbReference type="PANTHER" id="PTHR33823">
    <property type="entry name" value="RNA POLYMERASE-BINDING TRANSCRIPTION FACTOR DKSA-RELATED"/>
    <property type="match status" value="1"/>
</dbReference>
<dbReference type="EMBL" id="JACEFB010000009">
    <property type="protein sequence ID" value="MBA2226997.1"/>
    <property type="molecule type" value="Genomic_DNA"/>
</dbReference>
<dbReference type="AlphaFoldDB" id="A0A7V8VFI4"/>
<sequence>MRPEVRHLEAEAWRGSEQPVAGVELPGIDTDPPSQEEEEYLARVLWQNEREILAQAQDALTRIAAGTYGLCVHCGAPIGKERLDLLPHTPYCIDCARKAEAGELD</sequence>
<dbReference type="PROSITE" id="PS51128">
    <property type="entry name" value="ZF_DKSA_2"/>
    <property type="match status" value="1"/>
</dbReference>
<feature type="zinc finger region" description="dksA C4-type" evidence="4">
    <location>
        <begin position="71"/>
        <end position="95"/>
    </location>
</feature>
<comment type="caution">
    <text evidence="6">The sequence shown here is derived from an EMBL/GenBank/DDBJ whole genome shotgun (WGS) entry which is preliminary data.</text>
</comment>
<evidence type="ECO:0000256" key="3">
    <source>
        <dbReference type="ARBA" id="ARBA00022833"/>
    </source>
</evidence>
<accession>A0A7V8VFI4</accession>
<evidence type="ECO:0000313" key="7">
    <source>
        <dbReference type="Proteomes" id="UP000542342"/>
    </source>
</evidence>
<keyword evidence="7" id="KW-1185">Reference proteome</keyword>
<evidence type="ECO:0000256" key="2">
    <source>
        <dbReference type="ARBA" id="ARBA00022771"/>
    </source>
</evidence>
<dbReference type="Gene3D" id="1.20.120.910">
    <property type="entry name" value="DksA, coiled-coil domain"/>
    <property type="match status" value="1"/>
</dbReference>
<dbReference type="Proteomes" id="UP000542342">
    <property type="component" value="Unassembled WGS sequence"/>
</dbReference>
<name>A0A7V8VFI4_9BACT</name>
<gene>
    <name evidence="6" type="ORF">H0921_12570</name>
</gene>
<evidence type="ECO:0000313" key="6">
    <source>
        <dbReference type="EMBL" id="MBA2226997.1"/>
    </source>
</evidence>
<evidence type="ECO:0000259" key="5">
    <source>
        <dbReference type="Pfam" id="PF01258"/>
    </source>
</evidence>
<keyword evidence="1" id="KW-0479">Metal-binding</keyword>
<keyword evidence="2" id="KW-0863">Zinc-finger</keyword>
<evidence type="ECO:0000256" key="4">
    <source>
        <dbReference type="PROSITE-ProRule" id="PRU00510"/>
    </source>
</evidence>
<feature type="domain" description="Zinc finger DksA/TraR C4-type" evidence="5">
    <location>
        <begin position="66"/>
        <end position="100"/>
    </location>
</feature>
<dbReference type="InterPro" id="IPR000962">
    <property type="entry name" value="Znf_DskA_TraR"/>
</dbReference>
<evidence type="ECO:0000256" key="1">
    <source>
        <dbReference type="ARBA" id="ARBA00022723"/>
    </source>
</evidence>
<organism evidence="6 7">
    <name type="scientific">Thermogemmata fonticola</name>
    <dbReference type="NCBI Taxonomy" id="2755323"/>
    <lineage>
        <taxon>Bacteria</taxon>
        <taxon>Pseudomonadati</taxon>
        <taxon>Planctomycetota</taxon>
        <taxon>Planctomycetia</taxon>
        <taxon>Gemmatales</taxon>
        <taxon>Gemmataceae</taxon>
        <taxon>Thermogemmata</taxon>
    </lineage>
</organism>
<keyword evidence="3" id="KW-0862">Zinc</keyword>
<dbReference type="Pfam" id="PF01258">
    <property type="entry name" value="zf-dskA_traR"/>
    <property type="match status" value="1"/>
</dbReference>
<dbReference type="SUPFAM" id="SSF57716">
    <property type="entry name" value="Glucocorticoid receptor-like (DNA-binding domain)"/>
    <property type="match status" value="1"/>
</dbReference>
<proteinExistence type="predicted"/>
<protein>
    <submittedName>
        <fullName evidence="6">TraR/DksA family transcriptional regulator</fullName>
    </submittedName>
</protein>